<protein>
    <submittedName>
        <fullName evidence="1">Uncharacterized protein</fullName>
    </submittedName>
</protein>
<dbReference type="AlphaFoldDB" id="A0A5B7DH51"/>
<organism evidence="1 2">
    <name type="scientific">Portunus trituberculatus</name>
    <name type="common">Swimming crab</name>
    <name type="synonym">Neptunus trituberculatus</name>
    <dbReference type="NCBI Taxonomy" id="210409"/>
    <lineage>
        <taxon>Eukaryota</taxon>
        <taxon>Metazoa</taxon>
        <taxon>Ecdysozoa</taxon>
        <taxon>Arthropoda</taxon>
        <taxon>Crustacea</taxon>
        <taxon>Multicrustacea</taxon>
        <taxon>Malacostraca</taxon>
        <taxon>Eumalacostraca</taxon>
        <taxon>Eucarida</taxon>
        <taxon>Decapoda</taxon>
        <taxon>Pleocyemata</taxon>
        <taxon>Brachyura</taxon>
        <taxon>Eubrachyura</taxon>
        <taxon>Portunoidea</taxon>
        <taxon>Portunidae</taxon>
        <taxon>Portuninae</taxon>
        <taxon>Portunus</taxon>
    </lineage>
</organism>
<name>A0A5B7DH51_PORTR</name>
<evidence type="ECO:0000313" key="2">
    <source>
        <dbReference type="Proteomes" id="UP000324222"/>
    </source>
</evidence>
<sequence>MTPSTATVTESCVSTCVGGTDDICCGGRLLDTSASRPPSRPPVTPPVASVESLNAPPFRTVTLQPHAAAASFPFIHYTLHRVTAEALCLCGDVTETRSPFDPPFSNKKDKTPLGETCRYRMEMQPSLISVRPKDHEERRKLLSEERSVTRSECRVAARW</sequence>
<evidence type="ECO:0000313" key="1">
    <source>
        <dbReference type="EMBL" id="MPC20493.1"/>
    </source>
</evidence>
<proteinExistence type="predicted"/>
<dbReference type="EMBL" id="VSRR010000877">
    <property type="protein sequence ID" value="MPC20493.1"/>
    <property type="molecule type" value="Genomic_DNA"/>
</dbReference>
<dbReference type="Proteomes" id="UP000324222">
    <property type="component" value="Unassembled WGS sequence"/>
</dbReference>
<reference evidence="1 2" key="1">
    <citation type="submission" date="2019-05" db="EMBL/GenBank/DDBJ databases">
        <title>Another draft genome of Portunus trituberculatus and its Hox gene families provides insights of decapod evolution.</title>
        <authorList>
            <person name="Jeong J.-H."/>
            <person name="Song I."/>
            <person name="Kim S."/>
            <person name="Choi T."/>
            <person name="Kim D."/>
            <person name="Ryu S."/>
            <person name="Kim W."/>
        </authorList>
    </citation>
    <scope>NUCLEOTIDE SEQUENCE [LARGE SCALE GENOMIC DNA]</scope>
    <source>
        <tissue evidence="1">Muscle</tissue>
    </source>
</reference>
<keyword evidence="2" id="KW-1185">Reference proteome</keyword>
<accession>A0A5B7DH51</accession>
<gene>
    <name evidence="1" type="ORF">E2C01_013438</name>
</gene>
<comment type="caution">
    <text evidence="1">The sequence shown here is derived from an EMBL/GenBank/DDBJ whole genome shotgun (WGS) entry which is preliminary data.</text>
</comment>